<evidence type="ECO:0000256" key="2">
    <source>
        <dbReference type="SAM" id="Phobius"/>
    </source>
</evidence>
<proteinExistence type="predicted"/>
<evidence type="ECO:0000313" key="3">
    <source>
        <dbReference type="EMBL" id="CAL1716586.1"/>
    </source>
</evidence>
<dbReference type="Proteomes" id="UP001497453">
    <property type="component" value="Chromosome 9"/>
</dbReference>
<keyword evidence="2" id="KW-1133">Transmembrane helix</keyword>
<sequence length="321" mass="34688">MLFFNLLLMGFVTLIGVMDVFFDLSLVVYSKAAFDLVFDIPIIAYFVVQGSPSFTEPLDAALQSPFDVCSWGIPGLLSLRPITLPPSTINTSRELQVYDSAQFALTMTAPTECLSANPQDGQVGDAPLHLSSDFGPVTSERRRARANSGFYSRGGMSYVIAAVLLQSVVLSLMVRAILGPSVYVQETTCTAQHVALDPEHLDSSGTVTDTPQNIPSSVSPRLTAIAPNLSTMHSPPTPPFVQAQHAAEAGAGVSSMDVEPKKKKKLTRRGGQWRRIQRAEGHRKIREAAEAAVANATNNQTPIPRSETPSDPLNLWLNPDI</sequence>
<feature type="transmembrane region" description="Helical" evidence="2">
    <location>
        <begin position="6"/>
        <end position="29"/>
    </location>
</feature>
<feature type="compositionally biased region" description="Polar residues" evidence="1">
    <location>
        <begin position="300"/>
        <end position="311"/>
    </location>
</feature>
<evidence type="ECO:0000256" key="1">
    <source>
        <dbReference type="SAM" id="MobiDB-lite"/>
    </source>
</evidence>
<keyword evidence="2" id="KW-0472">Membrane</keyword>
<feature type="region of interest" description="Disordered" evidence="1">
    <location>
        <begin position="251"/>
        <end position="271"/>
    </location>
</feature>
<dbReference type="EMBL" id="OZ037952">
    <property type="protein sequence ID" value="CAL1716586.1"/>
    <property type="molecule type" value="Genomic_DNA"/>
</dbReference>
<keyword evidence="4" id="KW-1185">Reference proteome</keyword>
<accession>A0ABP1E974</accession>
<feature type="region of interest" description="Disordered" evidence="1">
    <location>
        <begin position="293"/>
        <end position="321"/>
    </location>
</feature>
<feature type="compositionally biased region" description="Basic residues" evidence="1">
    <location>
        <begin position="261"/>
        <end position="271"/>
    </location>
</feature>
<protein>
    <submittedName>
        <fullName evidence="3">Uncharacterized protein</fullName>
    </submittedName>
</protein>
<keyword evidence="2" id="KW-0812">Transmembrane</keyword>
<name>A0ABP1E974_9APHY</name>
<evidence type="ECO:0000313" key="4">
    <source>
        <dbReference type="Proteomes" id="UP001497453"/>
    </source>
</evidence>
<reference evidence="4" key="1">
    <citation type="submission" date="2024-04" db="EMBL/GenBank/DDBJ databases">
        <authorList>
            <person name="Shaw F."/>
            <person name="Minotto A."/>
        </authorList>
    </citation>
    <scope>NUCLEOTIDE SEQUENCE [LARGE SCALE GENOMIC DNA]</scope>
</reference>
<organism evidence="3 4">
    <name type="scientific">Somion occarium</name>
    <dbReference type="NCBI Taxonomy" id="3059160"/>
    <lineage>
        <taxon>Eukaryota</taxon>
        <taxon>Fungi</taxon>
        <taxon>Dikarya</taxon>
        <taxon>Basidiomycota</taxon>
        <taxon>Agaricomycotina</taxon>
        <taxon>Agaricomycetes</taxon>
        <taxon>Polyporales</taxon>
        <taxon>Cerrenaceae</taxon>
        <taxon>Somion</taxon>
    </lineage>
</organism>
<gene>
    <name evidence="3" type="ORF">GFSPODELE1_LOCUS10816</name>
</gene>